<feature type="compositionally biased region" description="Acidic residues" evidence="1">
    <location>
        <begin position="20"/>
        <end position="31"/>
    </location>
</feature>
<evidence type="ECO:0000313" key="4">
    <source>
        <dbReference type="RefSeq" id="XP_026119142.1"/>
    </source>
</evidence>
<dbReference type="OrthoDB" id="9898867at2759"/>
<dbReference type="InterPro" id="IPR046815">
    <property type="entry name" value="P2RX7_C"/>
</dbReference>
<evidence type="ECO:0000313" key="3">
    <source>
        <dbReference type="Proteomes" id="UP000515129"/>
    </source>
</evidence>
<proteinExistence type="predicted"/>
<dbReference type="PANTHER" id="PTHR36981:SF9">
    <property type="entry name" value="NANOR-RELATED"/>
    <property type="match status" value="1"/>
</dbReference>
<feature type="domain" description="P2X purinoreceptor 7 intracellular" evidence="2">
    <location>
        <begin position="31"/>
        <end position="169"/>
    </location>
</feature>
<dbReference type="GeneID" id="113098328"/>
<feature type="region of interest" description="Disordered" evidence="1">
    <location>
        <begin position="16"/>
        <end position="35"/>
    </location>
</feature>
<dbReference type="RefSeq" id="XP_026119142.1">
    <property type="nucleotide sequence ID" value="XM_026263357.1"/>
</dbReference>
<accession>A0A6P6PE58</accession>
<evidence type="ECO:0000259" key="2">
    <source>
        <dbReference type="Pfam" id="PF20478"/>
    </source>
</evidence>
<reference evidence="4" key="1">
    <citation type="submission" date="2025-08" db="UniProtKB">
        <authorList>
            <consortium name="RefSeq"/>
        </authorList>
    </citation>
    <scope>IDENTIFICATION</scope>
    <source>
        <strain evidence="4">Wakin</strain>
        <tissue evidence="4">Muscle</tissue>
    </source>
</reference>
<dbReference type="PANTHER" id="PTHR36981">
    <property type="entry name" value="ZGC:195170"/>
    <property type="match status" value="1"/>
</dbReference>
<dbReference type="AlphaFoldDB" id="A0A6P6PE58"/>
<gene>
    <name evidence="4" type="primary">LOC113098328</name>
</gene>
<name>A0A6P6PE58_CARAU</name>
<protein>
    <submittedName>
        <fullName evidence="4">P2X purinoceptor 7-like</fullName>
    </submittedName>
</protein>
<organism evidence="3 4">
    <name type="scientific">Carassius auratus</name>
    <name type="common">Goldfish</name>
    <dbReference type="NCBI Taxonomy" id="7957"/>
    <lineage>
        <taxon>Eukaryota</taxon>
        <taxon>Metazoa</taxon>
        <taxon>Chordata</taxon>
        <taxon>Craniata</taxon>
        <taxon>Vertebrata</taxon>
        <taxon>Euteleostomi</taxon>
        <taxon>Actinopterygii</taxon>
        <taxon>Neopterygii</taxon>
        <taxon>Teleostei</taxon>
        <taxon>Ostariophysi</taxon>
        <taxon>Cypriniformes</taxon>
        <taxon>Cyprinidae</taxon>
        <taxon>Cyprininae</taxon>
        <taxon>Carassius</taxon>
    </lineage>
</organism>
<dbReference type="Proteomes" id="UP000515129">
    <property type="component" value="Unplaced"/>
</dbReference>
<dbReference type="KEGG" id="caua:113098328"/>
<dbReference type="Pfam" id="PF20478">
    <property type="entry name" value="P2RX7_C"/>
    <property type="match status" value="1"/>
</dbReference>
<evidence type="ECO:0000256" key="1">
    <source>
        <dbReference type="SAM" id="MobiDB-lite"/>
    </source>
</evidence>
<sequence>MAESGRPAVLYGIQPYMFEPESDPDDEETPAEETQMRMEQDVSEWCLCGKCEKMATEPENICCREIEQVTRRMQQLQVTPSCMVDHPGMDPVCLNVFSLQNAFNIYRADYGPLRLRGVQHRYRFLAYRSFVSWCWGFLGRKVRVVIPSCVVLRIRREFPDAQGSYVGFRPPID</sequence>
<keyword evidence="3" id="KW-1185">Reference proteome</keyword>